<name>A0A061D7N8_BABBI</name>
<accession>A0A061D7N8</accession>
<dbReference type="GeneID" id="24565247"/>
<feature type="signal peptide" evidence="1">
    <location>
        <begin position="1"/>
        <end position="19"/>
    </location>
</feature>
<feature type="chain" id="PRO_5001595533" evidence="1">
    <location>
        <begin position="20"/>
        <end position="72"/>
    </location>
</feature>
<dbReference type="RefSeq" id="XP_012768892.1">
    <property type="nucleotide sequence ID" value="XM_012913438.1"/>
</dbReference>
<dbReference type="OMA" id="NFAVCFS"/>
<gene>
    <name evidence="2" type="ORF">BBBOND_0306100</name>
</gene>
<organism evidence="2 3">
    <name type="scientific">Babesia bigemina</name>
    <dbReference type="NCBI Taxonomy" id="5866"/>
    <lineage>
        <taxon>Eukaryota</taxon>
        <taxon>Sar</taxon>
        <taxon>Alveolata</taxon>
        <taxon>Apicomplexa</taxon>
        <taxon>Aconoidasida</taxon>
        <taxon>Piroplasmida</taxon>
        <taxon>Babesiidae</taxon>
        <taxon>Babesia</taxon>
    </lineage>
</organism>
<dbReference type="AlphaFoldDB" id="A0A061D7N8"/>
<dbReference type="EMBL" id="LK391709">
    <property type="protein sequence ID" value="CDR96706.1"/>
    <property type="molecule type" value="Genomic_DNA"/>
</dbReference>
<dbReference type="Proteomes" id="UP000033188">
    <property type="component" value="Chromosome 3"/>
</dbReference>
<evidence type="ECO:0000313" key="3">
    <source>
        <dbReference type="Proteomes" id="UP000033188"/>
    </source>
</evidence>
<dbReference type="KEGG" id="bbig:BBBOND_0306100"/>
<reference evidence="3" key="1">
    <citation type="journal article" date="2014" name="Nucleic Acids Res.">
        <title>The evolutionary dynamics of variant antigen genes in Babesia reveal a history of genomic innovation underlying host-parasite interaction.</title>
        <authorList>
            <person name="Jackson A.P."/>
            <person name="Otto T.D."/>
            <person name="Darby A."/>
            <person name="Ramaprasad A."/>
            <person name="Xia D."/>
            <person name="Echaide I.E."/>
            <person name="Farber M."/>
            <person name="Gahlot S."/>
            <person name="Gamble J."/>
            <person name="Gupta D."/>
            <person name="Gupta Y."/>
            <person name="Jackson L."/>
            <person name="Malandrin L."/>
            <person name="Malas T.B."/>
            <person name="Moussa E."/>
            <person name="Nair M."/>
            <person name="Reid A.J."/>
            <person name="Sanders M."/>
            <person name="Sharma J."/>
            <person name="Tracey A."/>
            <person name="Quail M.A."/>
            <person name="Weir W."/>
            <person name="Wastling J.M."/>
            <person name="Hall N."/>
            <person name="Willadsen P."/>
            <person name="Lingelbach K."/>
            <person name="Shiels B."/>
            <person name="Tait A."/>
            <person name="Berriman M."/>
            <person name="Allred D.R."/>
            <person name="Pain A."/>
        </authorList>
    </citation>
    <scope>NUCLEOTIDE SEQUENCE [LARGE SCALE GENOMIC DNA]</scope>
    <source>
        <strain evidence="3">Bond</strain>
    </source>
</reference>
<protein>
    <submittedName>
        <fullName evidence="2">Membrane protein, putative</fullName>
    </submittedName>
</protein>
<evidence type="ECO:0000256" key="1">
    <source>
        <dbReference type="SAM" id="SignalP"/>
    </source>
</evidence>
<dbReference type="VEuPathDB" id="PiroplasmaDB:BBBOND_0306100"/>
<dbReference type="OrthoDB" id="10495058at2759"/>
<keyword evidence="1" id="KW-0732">Signal</keyword>
<keyword evidence="3" id="KW-1185">Reference proteome</keyword>
<evidence type="ECO:0000313" key="2">
    <source>
        <dbReference type="EMBL" id="CDR96706.1"/>
    </source>
</evidence>
<proteinExistence type="predicted"/>
<sequence>MNFAVCFSAFVALFSTLFAVPAITTPAEDNKGALKEFMVLKNNDRFVARSYGTFSLPNVLPRKQEAEPAKAT</sequence>